<keyword evidence="4" id="KW-0547">Nucleotide-binding</keyword>
<evidence type="ECO:0000256" key="3">
    <source>
        <dbReference type="ARBA" id="ARBA00022679"/>
    </source>
</evidence>
<dbReference type="InterPro" id="IPR034646">
    <property type="entry name" value="ADCK3_dom"/>
</dbReference>
<feature type="domain" description="ABC1 atypical kinase-like" evidence="6">
    <location>
        <begin position="225"/>
        <end position="465"/>
    </location>
</feature>
<dbReference type="EMBL" id="JARBHB010000013">
    <property type="protein sequence ID" value="KAJ8870711.1"/>
    <property type="molecule type" value="Genomic_DNA"/>
</dbReference>
<keyword evidence="8" id="KW-1185">Reference proteome</keyword>
<evidence type="ECO:0000256" key="5">
    <source>
        <dbReference type="ARBA" id="ARBA00022840"/>
    </source>
</evidence>
<organism evidence="7 8">
    <name type="scientific">Dryococelus australis</name>
    <dbReference type="NCBI Taxonomy" id="614101"/>
    <lineage>
        <taxon>Eukaryota</taxon>
        <taxon>Metazoa</taxon>
        <taxon>Ecdysozoa</taxon>
        <taxon>Arthropoda</taxon>
        <taxon>Hexapoda</taxon>
        <taxon>Insecta</taxon>
        <taxon>Pterygota</taxon>
        <taxon>Neoptera</taxon>
        <taxon>Polyneoptera</taxon>
        <taxon>Phasmatodea</taxon>
        <taxon>Verophasmatodea</taxon>
        <taxon>Anareolatae</taxon>
        <taxon>Phasmatidae</taxon>
        <taxon>Eurycanthinae</taxon>
        <taxon>Dryococelus</taxon>
    </lineage>
</organism>
<dbReference type="Proteomes" id="UP001159363">
    <property type="component" value="Chromosome 12"/>
</dbReference>
<reference evidence="7 8" key="1">
    <citation type="submission" date="2023-02" db="EMBL/GenBank/DDBJ databases">
        <title>LHISI_Scaffold_Assembly.</title>
        <authorList>
            <person name="Stuart O.P."/>
            <person name="Cleave R."/>
            <person name="Magrath M.J.L."/>
            <person name="Mikheyev A.S."/>
        </authorList>
    </citation>
    <scope>NUCLEOTIDE SEQUENCE [LARGE SCALE GENOMIC DNA]</scope>
    <source>
        <strain evidence="7">Daus_M_001</strain>
        <tissue evidence="7">Leg muscle</tissue>
    </source>
</reference>
<dbReference type="PANTHER" id="PTHR43851:SF3">
    <property type="entry name" value="COENZYME Q8"/>
    <property type="match status" value="1"/>
</dbReference>
<comment type="pathway">
    <text evidence="1">Cofactor biosynthesis; ubiquinone biosynthesis.</text>
</comment>
<evidence type="ECO:0000256" key="2">
    <source>
        <dbReference type="ARBA" id="ARBA00009670"/>
    </source>
</evidence>
<dbReference type="PANTHER" id="PTHR43851">
    <property type="match status" value="1"/>
</dbReference>
<name>A0ABQ9GE84_9NEOP</name>
<dbReference type="CDD" id="cd13970">
    <property type="entry name" value="ABC1_ADCK3"/>
    <property type="match status" value="1"/>
</dbReference>
<evidence type="ECO:0000256" key="4">
    <source>
        <dbReference type="ARBA" id="ARBA00022741"/>
    </source>
</evidence>
<keyword evidence="3" id="KW-0808">Transferase</keyword>
<dbReference type="InterPro" id="IPR004147">
    <property type="entry name" value="ABC1_dom"/>
</dbReference>
<protein>
    <recommendedName>
        <fullName evidence="6">ABC1 atypical kinase-like domain-containing protein</fullName>
    </recommendedName>
</protein>
<accession>A0ABQ9GE84</accession>
<evidence type="ECO:0000259" key="6">
    <source>
        <dbReference type="Pfam" id="PF03109"/>
    </source>
</evidence>
<evidence type="ECO:0000256" key="1">
    <source>
        <dbReference type="ARBA" id="ARBA00004749"/>
    </source>
</evidence>
<dbReference type="InterPro" id="IPR051409">
    <property type="entry name" value="Atypical_kinase_ADCK"/>
</dbReference>
<gene>
    <name evidence="7" type="ORF">PR048_029736</name>
</gene>
<evidence type="ECO:0000313" key="8">
    <source>
        <dbReference type="Proteomes" id="UP001159363"/>
    </source>
</evidence>
<evidence type="ECO:0000313" key="7">
    <source>
        <dbReference type="EMBL" id="KAJ8870711.1"/>
    </source>
</evidence>
<dbReference type="Pfam" id="PF03109">
    <property type="entry name" value="ABC1"/>
    <property type="match status" value="1"/>
</dbReference>
<keyword evidence="5" id="KW-0067">ATP-binding</keyword>
<dbReference type="InterPro" id="IPR011009">
    <property type="entry name" value="Kinase-like_dom_sf"/>
</dbReference>
<sequence>MKATGIDLKASFGTGLEEEHVSDVGDKSWLAEQGGKHGSAAVNLQAGGDGSLSVAREDVLETKSENVAAVPDEKLMSRRVEMQTSMSHQSVATVQVAAVPLQQYAGGVQPEVKLKHRLKQTLSSSAKQRKVPASRLSRFMSFGSLAAGLGAGAVAELARRSLGMNRTRVSVSDTLDTAFLSEANAERIVSTLCKVRGAALKIGQLLSIQDNAIISPGLQRAFERVRQSADFMPVWQVEKVLSSELGANWRDKIAHIEMKPFAAASIGQVHLVTLLDGREAAMKIQYPGVARSITSDIDNLVGILKVWKVFPDALFIDNVVAVAKRELAWEVDYHRELQCSRKFKKLLEKYPEYVVPDAIEALSTQQVFTSELIDGLPVDKCVDMDKETRHHIARLIMQLCLKELFEFLYMQTDPNWSNFFYNPDTRQLSLLDFGASREYCREFMDQYIEIIRAAADGDTDKVLKISKDIGFLTGYESKIMNDAHVETVMVLGEVFRARRGFDFGAQNTTRQVQRLVPTMLQHRLCPPPEEIYSLHRKLSGVFLLCSKLRVTMECRSLFDDAYSHYNMRS</sequence>
<proteinExistence type="inferred from homology"/>
<dbReference type="SUPFAM" id="SSF56112">
    <property type="entry name" value="Protein kinase-like (PK-like)"/>
    <property type="match status" value="1"/>
</dbReference>
<comment type="similarity">
    <text evidence="2">Belongs to the protein kinase superfamily. ADCK protein kinase family.</text>
</comment>
<comment type="caution">
    <text evidence="7">The sequence shown here is derived from an EMBL/GenBank/DDBJ whole genome shotgun (WGS) entry which is preliminary data.</text>
</comment>